<dbReference type="EMBL" id="JEOB01000002">
    <property type="protein sequence ID" value="EXM40237.1"/>
    <property type="molecule type" value="Genomic_DNA"/>
</dbReference>
<reference evidence="3 5" key="1">
    <citation type="submission" date="2013-06" db="EMBL/GenBank/DDBJ databases">
        <title>Rumen cellulosomics: divergent fiber-degrading strategies revealed by comparative genome-wide analysis of six Ruminococcal strains.</title>
        <authorList>
            <person name="Dassa B."/>
            <person name="Borovok I."/>
            <person name="Lamed R."/>
            <person name="Flint H."/>
            <person name="Yeoman C.J."/>
            <person name="White B."/>
            <person name="Bayer E.A."/>
        </authorList>
    </citation>
    <scope>NUCLEOTIDE SEQUENCE [LARGE SCALE GENOMIC DNA]</scope>
    <source>
        <strain evidence="3 5">SY3</strain>
    </source>
</reference>
<evidence type="ECO:0000313" key="4">
    <source>
        <dbReference type="EMBL" id="EXM40237.1"/>
    </source>
</evidence>
<dbReference type="PROSITE" id="PS51766">
    <property type="entry name" value="DOCKERIN"/>
    <property type="match status" value="1"/>
</dbReference>
<comment type="caution">
    <text evidence="3">The sequence shown here is derived from an EMBL/GenBank/DDBJ whole genome shotgun (WGS) entry which is preliminary data.</text>
</comment>
<dbReference type="InterPro" id="IPR018247">
    <property type="entry name" value="EF_Hand_1_Ca_BS"/>
</dbReference>
<evidence type="ECO:0000259" key="2">
    <source>
        <dbReference type="PROSITE" id="PS51766"/>
    </source>
</evidence>
<proteinExistence type="predicted"/>
<evidence type="ECO:0000256" key="1">
    <source>
        <dbReference type="SAM" id="SignalP"/>
    </source>
</evidence>
<dbReference type="InterPro" id="IPR036439">
    <property type="entry name" value="Dockerin_dom_sf"/>
</dbReference>
<dbReference type="PROSITE" id="PS00018">
    <property type="entry name" value="EF_HAND_1"/>
    <property type="match status" value="2"/>
</dbReference>
<feature type="domain" description="Dockerin" evidence="2">
    <location>
        <begin position="430"/>
        <end position="497"/>
    </location>
</feature>
<dbReference type="GO" id="GO:0004553">
    <property type="term" value="F:hydrolase activity, hydrolyzing O-glycosyl compounds"/>
    <property type="evidence" value="ECO:0007669"/>
    <property type="project" value="InterPro"/>
</dbReference>
<dbReference type="RefSeq" id="WP_037286929.1">
    <property type="nucleotide sequence ID" value="NZ_JEOB01000002.1"/>
</dbReference>
<dbReference type="OrthoDB" id="1816600at2"/>
<feature type="chain" id="PRO_5014213842" description="Dockerin domain-containing protein" evidence="1">
    <location>
        <begin position="26"/>
        <end position="500"/>
    </location>
</feature>
<sequence>MISKKIRVLSAVMAAAVMCAIPAGAQTHIDDLPADSATEIRQNKPYMNIGVKAGEDVDISNMKFAIKDSSGKKVAEFTGAEGNLKILDDTLYDFSDIHSQADMKNYSKRSSIPYDEFIPDKLKGLRPGGGLMNGRSTKYSSYSDHKYYIRLDDECYYYYNDINKMTVVDTMTVPANTVFVDIDSKFPDLKNTSSYVKLEPYEDSQNCDLKGNYFMYQHAGEKKSFNADTGKYKIYCSGGYVGDYCEVYNKPVTYSKVRMKFNDAFPGLADENLKITKETSSFNENHTLVFDLRGDQSKLTFSAVYHSGSVITTPIPDKDGYVEFWISNEAPSAEMDYDYDWVYTLDTGSPVFGGGGGSVRTANLPKSIEDLNFVFEYPEKGYCLYNVKPETYTLYIDNKGDSRDYSLSRSKLNVTDTKDMQKFNVTINKKPLLLGDCNRDGVIDVTDVVMIAAHIKGRRFLDGRGPLTADVNESGIIDINDIITIAAHVKGRKPIPSKYI</sequence>
<dbReference type="InterPro" id="IPR016134">
    <property type="entry name" value="Dockerin_dom"/>
</dbReference>
<dbReference type="AlphaFoldDB" id="A0A011VVU4"/>
<evidence type="ECO:0000313" key="5">
    <source>
        <dbReference type="Proteomes" id="UP000021369"/>
    </source>
</evidence>
<name>A0A011VVU4_RUMAL</name>
<dbReference type="PATRIC" id="fig|1341156.4.peg.1010"/>
<keyword evidence="5" id="KW-1185">Reference proteome</keyword>
<dbReference type="Proteomes" id="UP000021369">
    <property type="component" value="Unassembled WGS sequence"/>
</dbReference>
<evidence type="ECO:0000313" key="3">
    <source>
        <dbReference type="EMBL" id="EXM38723.1"/>
    </source>
</evidence>
<dbReference type="EMBL" id="JEOB01000004">
    <property type="protein sequence ID" value="EXM38723.1"/>
    <property type="molecule type" value="Genomic_DNA"/>
</dbReference>
<accession>A0A011VVU4</accession>
<dbReference type="SUPFAM" id="SSF63446">
    <property type="entry name" value="Type I dockerin domain"/>
    <property type="match status" value="1"/>
</dbReference>
<dbReference type="CDD" id="cd14256">
    <property type="entry name" value="Dockerin_I"/>
    <property type="match status" value="1"/>
</dbReference>
<dbReference type="GO" id="GO:0000272">
    <property type="term" value="P:polysaccharide catabolic process"/>
    <property type="evidence" value="ECO:0007669"/>
    <property type="project" value="InterPro"/>
</dbReference>
<dbReference type="Gene3D" id="1.10.1330.10">
    <property type="entry name" value="Dockerin domain"/>
    <property type="match status" value="1"/>
</dbReference>
<feature type="signal peptide" evidence="1">
    <location>
        <begin position="1"/>
        <end position="25"/>
    </location>
</feature>
<dbReference type="Pfam" id="PF00404">
    <property type="entry name" value="Dockerin_1"/>
    <property type="match status" value="1"/>
</dbReference>
<organism evidence="3 5">
    <name type="scientific">Ruminococcus albus SY3</name>
    <dbReference type="NCBI Taxonomy" id="1341156"/>
    <lineage>
        <taxon>Bacteria</taxon>
        <taxon>Bacillati</taxon>
        <taxon>Bacillota</taxon>
        <taxon>Clostridia</taxon>
        <taxon>Eubacteriales</taxon>
        <taxon>Oscillospiraceae</taxon>
        <taxon>Ruminococcus</taxon>
    </lineage>
</organism>
<gene>
    <name evidence="4" type="ORF">RASY3_08530</name>
    <name evidence="3" type="ORF">RASY3_18915</name>
</gene>
<dbReference type="InterPro" id="IPR002105">
    <property type="entry name" value="Dockerin_1_rpt"/>
</dbReference>
<protein>
    <recommendedName>
        <fullName evidence="2">Dockerin domain-containing protein</fullName>
    </recommendedName>
</protein>
<keyword evidence="1" id="KW-0732">Signal</keyword>